<evidence type="ECO:0000313" key="2">
    <source>
        <dbReference type="Proteomes" id="UP000605970"/>
    </source>
</evidence>
<reference evidence="1" key="1">
    <citation type="journal article" date="2020" name="Ecol. Evol.">
        <title>Genome structure and content of the rice root-knot nematode (Meloidogyne graminicola).</title>
        <authorList>
            <person name="Phan N.T."/>
            <person name="Danchin E.G.J."/>
            <person name="Klopp C."/>
            <person name="Perfus-Barbeoch L."/>
            <person name="Kozlowski D.K."/>
            <person name="Koutsovoulos G.D."/>
            <person name="Lopez-Roques C."/>
            <person name="Bouchez O."/>
            <person name="Zahm M."/>
            <person name="Besnard G."/>
            <person name="Bellafiore S."/>
        </authorList>
    </citation>
    <scope>NUCLEOTIDE SEQUENCE</scope>
    <source>
        <strain evidence="1">VN-18</strain>
    </source>
</reference>
<dbReference type="Proteomes" id="UP000605970">
    <property type="component" value="Unassembled WGS sequence"/>
</dbReference>
<accession>A0A8T0A1T6</accession>
<organism evidence="1 2">
    <name type="scientific">Meloidogyne graminicola</name>
    <dbReference type="NCBI Taxonomy" id="189291"/>
    <lineage>
        <taxon>Eukaryota</taxon>
        <taxon>Metazoa</taxon>
        <taxon>Ecdysozoa</taxon>
        <taxon>Nematoda</taxon>
        <taxon>Chromadorea</taxon>
        <taxon>Rhabditida</taxon>
        <taxon>Tylenchina</taxon>
        <taxon>Tylenchomorpha</taxon>
        <taxon>Tylenchoidea</taxon>
        <taxon>Meloidogynidae</taxon>
        <taxon>Meloidogyninae</taxon>
        <taxon>Meloidogyne</taxon>
    </lineage>
</organism>
<comment type="caution">
    <text evidence="1">The sequence shown here is derived from an EMBL/GenBank/DDBJ whole genome shotgun (WGS) entry which is preliminary data.</text>
</comment>
<evidence type="ECO:0000313" key="1">
    <source>
        <dbReference type="EMBL" id="KAF7640064.1"/>
    </source>
</evidence>
<dbReference type="EMBL" id="JABEBT010000002">
    <property type="protein sequence ID" value="KAF7640064.1"/>
    <property type="molecule type" value="Genomic_DNA"/>
</dbReference>
<proteinExistence type="predicted"/>
<gene>
    <name evidence="1" type="ORF">Mgra_00000507</name>
</gene>
<dbReference type="OrthoDB" id="5790345at2759"/>
<keyword evidence="2" id="KW-1185">Reference proteome</keyword>
<protein>
    <submittedName>
        <fullName evidence="1">Uncharacterized protein</fullName>
    </submittedName>
</protein>
<dbReference type="AlphaFoldDB" id="A0A8T0A1T6"/>
<name>A0A8T0A1T6_9BILA</name>
<sequence>MAVKRQIIKENGKNAHFVEGQLPSSIQLLAFRQITSVKPSIEACRTQNRFGGSIQAEMASWDRPDVKNAGKGTIEKAFPLKGQKQQQKEKQKNFYSTATTNIGFSSPISNRVLTTTTINTQKQKKHFYSSSSSKLGFPSFSSKNILNNKNNWLQIFNYLIKESSSMGEEQVSENNKKIIIEKQKILNKNEEENNKIIQNGIIKQNGNNNKGEYDGFLFYYQRSRSHSPPWLGPKKKRCAPKLNTQERLFGPPAPETPKKKVINTHRSTIFDNSVPTSPARTPKKCVPIIERNPITGEIKIPKKYNNVRGRK</sequence>